<organism evidence="2 3">
    <name type="scientific">Trichoderma guizhouense</name>
    <dbReference type="NCBI Taxonomy" id="1491466"/>
    <lineage>
        <taxon>Eukaryota</taxon>
        <taxon>Fungi</taxon>
        <taxon>Dikarya</taxon>
        <taxon>Ascomycota</taxon>
        <taxon>Pezizomycotina</taxon>
        <taxon>Sordariomycetes</taxon>
        <taxon>Hypocreomycetidae</taxon>
        <taxon>Hypocreales</taxon>
        <taxon>Hypocreaceae</taxon>
        <taxon>Trichoderma</taxon>
    </lineage>
</organism>
<dbReference type="Proteomes" id="UP000191004">
    <property type="component" value="Unassembled WGS sequence"/>
</dbReference>
<dbReference type="AlphaFoldDB" id="A0A1T3CZ02"/>
<dbReference type="PANTHER" id="PTHR43130">
    <property type="entry name" value="ARAC-FAMILY TRANSCRIPTIONAL REGULATOR"/>
    <property type="match status" value="1"/>
</dbReference>
<dbReference type="InterPro" id="IPR002818">
    <property type="entry name" value="DJ-1/PfpI"/>
</dbReference>
<dbReference type="OrthoDB" id="543156at2759"/>
<name>A0A1T3CZ02_9HYPO</name>
<dbReference type="Pfam" id="PF01965">
    <property type="entry name" value="DJ-1_PfpI"/>
    <property type="match status" value="1"/>
</dbReference>
<reference evidence="2 3" key="1">
    <citation type="submission" date="2016-04" db="EMBL/GenBank/DDBJ databases">
        <title>Multiple horizontal gene transfer events from other fungi enriched the ability of the initially mycotrophic fungus Trichoderma (Ascomycota) to feed on dead plant biomass.</title>
        <authorList>
            <person name="Atanasova L."/>
            <person name="Chenthamara K."/>
            <person name="Zhang J."/>
            <person name="Grujic M."/>
            <person name="Henrissat B."/>
            <person name="Kuo A."/>
            <person name="Aertz A."/>
            <person name="Salamov A."/>
            <person name="Lipzen A."/>
            <person name="Labutti K."/>
            <person name="Barry K."/>
            <person name="Miao Y."/>
            <person name="Rahimi M.J."/>
            <person name="Shen Q."/>
            <person name="Grigoriev I.V."/>
            <person name="Kubicek C.P."/>
            <person name="Druzhinina I.S."/>
        </authorList>
    </citation>
    <scope>NUCLEOTIDE SEQUENCE [LARGE SCALE GENOMIC DNA]</scope>
    <source>
        <strain evidence="2 3">NJAU 4742</strain>
    </source>
</reference>
<dbReference type="PANTHER" id="PTHR43130:SF7">
    <property type="entry name" value="DJ-1_PFPI DOMAIN-CONTAINING PROTEIN"/>
    <property type="match status" value="1"/>
</dbReference>
<accession>A0A1T3CZ02</accession>
<evidence type="ECO:0000313" key="2">
    <source>
        <dbReference type="EMBL" id="OPB46294.1"/>
    </source>
</evidence>
<dbReference type="Gene3D" id="3.40.50.880">
    <property type="match status" value="1"/>
</dbReference>
<dbReference type="SUPFAM" id="SSF52317">
    <property type="entry name" value="Class I glutamine amidotransferase-like"/>
    <property type="match status" value="1"/>
</dbReference>
<keyword evidence="3" id="KW-1185">Reference proteome</keyword>
<evidence type="ECO:0000259" key="1">
    <source>
        <dbReference type="Pfam" id="PF01965"/>
    </source>
</evidence>
<sequence>MAPIVVGSLCYQYQASDVIAPFDMIAGGSKQLLEAIRTYSPDVTDSGIKNAPEFVFHHIGLSRDLVDLTAGTIIKPTCTVDDCPQLDILLLGGPNPVTFDLDPRYAEFIRRHVAAGKILFTNCTGAFVAAMTGVLDGKNATVNHIEYEWVKQKYPKVNWSKDKKWVIDGNIWTGSGPVAGMDMMIHWLRENYGEESFKWAALNLDFEPRDIDGVNVVPFRYGVDGKQLFTFVHNYYDSY</sequence>
<dbReference type="CDD" id="cd03139">
    <property type="entry name" value="GATase1_PfpI_2"/>
    <property type="match status" value="1"/>
</dbReference>
<dbReference type="InterPro" id="IPR052158">
    <property type="entry name" value="INH-QAR"/>
</dbReference>
<gene>
    <name evidence="2" type="ORF">A0O28_0064150</name>
</gene>
<dbReference type="InterPro" id="IPR029062">
    <property type="entry name" value="Class_I_gatase-like"/>
</dbReference>
<comment type="caution">
    <text evidence="2">The sequence shown here is derived from an EMBL/GenBank/DDBJ whole genome shotgun (WGS) entry which is preliminary data.</text>
</comment>
<feature type="domain" description="DJ-1/PfpI" evidence="1">
    <location>
        <begin position="57"/>
        <end position="188"/>
    </location>
</feature>
<proteinExistence type="predicted"/>
<evidence type="ECO:0000313" key="3">
    <source>
        <dbReference type="Proteomes" id="UP000191004"/>
    </source>
</evidence>
<protein>
    <submittedName>
        <fullName evidence="2">DJ-1/PfpI family protein</fullName>
    </submittedName>
</protein>
<dbReference type="EMBL" id="LVVK01000003">
    <property type="protein sequence ID" value="OPB46294.1"/>
    <property type="molecule type" value="Genomic_DNA"/>
</dbReference>